<evidence type="ECO:0000313" key="2">
    <source>
        <dbReference type="Proteomes" id="UP000002971"/>
    </source>
</evidence>
<accession>F7R379</accession>
<protein>
    <submittedName>
        <fullName evidence="1">Uncharacterized protein</fullName>
    </submittedName>
</protein>
<comment type="caution">
    <text evidence="1">The sequence shown here is derived from an EMBL/GenBank/DDBJ whole genome shotgun (WGS) entry which is preliminary data.</text>
</comment>
<evidence type="ECO:0000313" key="1">
    <source>
        <dbReference type="EMBL" id="EGM50325.1"/>
    </source>
</evidence>
<sequence length="41" mass="4684">MFGLRTLGCFHVFFKKYLQQGLKKAEKTSVTGKTSIFEICP</sequence>
<name>F7R379_9LACO</name>
<dbReference type="Proteomes" id="UP000002971">
    <property type="component" value="Unassembled WGS sequence"/>
</dbReference>
<dbReference type="EMBL" id="AFOJ01000007">
    <property type="protein sequence ID" value="EGM50325.1"/>
    <property type="molecule type" value="Genomic_DNA"/>
</dbReference>
<organism evidence="1 2">
    <name type="scientific">Ligilactobacillus ruminis SPM0211</name>
    <dbReference type="NCBI Taxonomy" id="1040964"/>
    <lineage>
        <taxon>Bacteria</taxon>
        <taxon>Bacillati</taxon>
        <taxon>Bacillota</taxon>
        <taxon>Bacilli</taxon>
        <taxon>Lactobacillales</taxon>
        <taxon>Lactobacillaceae</taxon>
        <taxon>Ligilactobacillus</taxon>
    </lineage>
</organism>
<reference evidence="1 2" key="1">
    <citation type="journal article" date="2011" name="J. Bacteriol.">
        <title>Genome Sequence of Lactobacillus ruminis SPM0211, Isolated from a Fecal Sample from a Healthy Korean.</title>
        <authorList>
            <person name="Lee S."/>
            <person name="Cho Y.J."/>
            <person name="Lee A.H."/>
            <person name="Chun J."/>
            <person name="Ha N.J."/>
            <person name="Ko G."/>
        </authorList>
    </citation>
    <scope>NUCLEOTIDE SEQUENCE [LARGE SCALE GENOMIC DNA]</scope>
    <source>
        <strain evidence="1 2">SPM0211</strain>
    </source>
</reference>
<proteinExistence type="predicted"/>
<dbReference type="AlphaFoldDB" id="F7R379"/>
<gene>
    <name evidence="1" type="ORF">LRU_02007</name>
</gene>